<dbReference type="AlphaFoldDB" id="A0A368JSV8"/>
<keyword evidence="2" id="KW-1185">Reference proteome</keyword>
<name>A0A368JSV8_9BACT</name>
<protein>
    <submittedName>
        <fullName evidence="1">Uncharacterized protein</fullName>
    </submittedName>
</protein>
<accession>A0A368JSV8</accession>
<dbReference type="EMBL" id="QOWE01000004">
    <property type="protein sequence ID" value="RCR70425.1"/>
    <property type="molecule type" value="Genomic_DNA"/>
</dbReference>
<gene>
    <name evidence="1" type="ORF">DUE52_05585</name>
</gene>
<evidence type="ECO:0000313" key="1">
    <source>
        <dbReference type="EMBL" id="RCR70425.1"/>
    </source>
</evidence>
<comment type="caution">
    <text evidence="1">The sequence shown here is derived from an EMBL/GenBank/DDBJ whole genome shotgun (WGS) entry which is preliminary data.</text>
</comment>
<proteinExistence type="predicted"/>
<dbReference type="Proteomes" id="UP000253383">
    <property type="component" value="Unassembled WGS sequence"/>
</dbReference>
<reference evidence="1 2" key="1">
    <citation type="submission" date="2018-07" db="EMBL/GenBank/DDBJ databases">
        <title>Genome analysis of Larkinella rosea.</title>
        <authorList>
            <person name="Zhou Z."/>
            <person name="Wang G."/>
        </authorList>
    </citation>
    <scope>NUCLEOTIDE SEQUENCE [LARGE SCALE GENOMIC DNA]</scope>
    <source>
        <strain evidence="2">zzj9</strain>
    </source>
</reference>
<sequence>MKQLLLIGFLGCSLPVVGSRFWADSSRARGDTLEVSYIKVFFIDAPVPDSTRKVTISYSQKSIILVNDYGKPAMLEISRDMKQWTAFTIKANNVSIYPTNSTQLFVRLKTDPVRSNKYTVRRGSRYRIYLGSDGKLALNPED</sequence>
<evidence type="ECO:0000313" key="2">
    <source>
        <dbReference type="Proteomes" id="UP000253383"/>
    </source>
</evidence>
<dbReference type="RefSeq" id="WP_114404995.1">
    <property type="nucleotide sequence ID" value="NZ_QOWE01000004.1"/>
</dbReference>
<dbReference type="OrthoDB" id="955406at2"/>
<organism evidence="1 2">
    <name type="scientific">Larkinella punicea</name>
    <dbReference type="NCBI Taxonomy" id="2315727"/>
    <lineage>
        <taxon>Bacteria</taxon>
        <taxon>Pseudomonadati</taxon>
        <taxon>Bacteroidota</taxon>
        <taxon>Cytophagia</taxon>
        <taxon>Cytophagales</taxon>
        <taxon>Spirosomataceae</taxon>
        <taxon>Larkinella</taxon>
    </lineage>
</organism>